<reference evidence="1" key="1">
    <citation type="submission" date="2021-08" db="EMBL/GenBank/DDBJ databases">
        <title>WGS assembly of Ceratopteris richardii.</title>
        <authorList>
            <person name="Marchant D.B."/>
            <person name="Chen G."/>
            <person name="Jenkins J."/>
            <person name="Shu S."/>
            <person name="Leebens-Mack J."/>
            <person name="Grimwood J."/>
            <person name="Schmutz J."/>
            <person name="Soltis P."/>
            <person name="Soltis D."/>
            <person name="Chen Z.-H."/>
        </authorList>
    </citation>
    <scope>NUCLEOTIDE SEQUENCE</scope>
    <source>
        <strain evidence="1">Whitten #5841</strain>
        <tissue evidence="1">Leaf</tissue>
    </source>
</reference>
<evidence type="ECO:0000313" key="2">
    <source>
        <dbReference type="Proteomes" id="UP000825935"/>
    </source>
</evidence>
<comment type="caution">
    <text evidence="1">The sequence shown here is derived from an EMBL/GenBank/DDBJ whole genome shotgun (WGS) entry which is preliminary data.</text>
</comment>
<organism evidence="1 2">
    <name type="scientific">Ceratopteris richardii</name>
    <name type="common">Triangle waterfern</name>
    <dbReference type="NCBI Taxonomy" id="49495"/>
    <lineage>
        <taxon>Eukaryota</taxon>
        <taxon>Viridiplantae</taxon>
        <taxon>Streptophyta</taxon>
        <taxon>Embryophyta</taxon>
        <taxon>Tracheophyta</taxon>
        <taxon>Polypodiopsida</taxon>
        <taxon>Polypodiidae</taxon>
        <taxon>Polypodiales</taxon>
        <taxon>Pteridineae</taxon>
        <taxon>Pteridaceae</taxon>
        <taxon>Parkerioideae</taxon>
        <taxon>Ceratopteris</taxon>
    </lineage>
</organism>
<name>A0A8T2SS79_CERRI</name>
<dbReference type="Proteomes" id="UP000825935">
    <property type="component" value="Chromosome 18"/>
</dbReference>
<protein>
    <submittedName>
        <fullName evidence="1">Uncharacterized protein</fullName>
    </submittedName>
</protein>
<keyword evidence="2" id="KW-1185">Reference proteome</keyword>
<accession>A0A8T2SS79</accession>
<dbReference type="EMBL" id="CM035423">
    <property type="protein sequence ID" value="KAH7366047.1"/>
    <property type="molecule type" value="Genomic_DNA"/>
</dbReference>
<proteinExistence type="predicted"/>
<sequence>MTTMDEGTLSRLFMKKCFLVKAKVDCLRVGAMAVSRLSILQQSLRSSYALAHQDSGFGILCQTR</sequence>
<evidence type="ECO:0000313" key="1">
    <source>
        <dbReference type="EMBL" id="KAH7366047.1"/>
    </source>
</evidence>
<dbReference type="AlphaFoldDB" id="A0A8T2SS79"/>
<gene>
    <name evidence="1" type="ORF">KP509_18G060800</name>
</gene>